<comment type="pathway">
    <text evidence="1">Cofactor biosynthesis; ubiquinone biosynthesis.</text>
</comment>
<comment type="similarity">
    <text evidence="1">Belongs to the UbiJ family.</text>
</comment>
<reference evidence="3" key="1">
    <citation type="submission" date="2023-07" db="EMBL/GenBank/DDBJ databases">
        <title>Gilvimarinus algae sp. nov., isolated from the surface of Kelp.</title>
        <authorList>
            <person name="Sun Y.Y."/>
            <person name="Gong Y."/>
            <person name="Du Z.J."/>
        </authorList>
    </citation>
    <scope>NUCLEOTIDE SEQUENCE</scope>
    <source>
        <strain evidence="3">SDUM040014</strain>
    </source>
</reference>
<dbReference type="Pfam" id="PF02036">
    <property type="entry name" value="SCP2"/>
    <property type="match status" value="1"/>
</dbReference>
<feature type="domain" description="SCP2" evidence="2">
    <location>
        <begin position="18"/>
        <end position="114"/>
    </location>
</feature>
<keyword evidence="4" id="KW-1185">Reference proteome</keyword>
<keyword evidence="1" id="KW-0831">Ubiquinone biosynthesis</keyword>
<keyword evidence="1" id="KW-0963">Cytoplasm</keyword>
<dbReference type="InterPro" id="IPR038989">
    <property type="entry name" value="UbiJ"/>
</dbReference>
<dbReference type="HAMAP" id="MF_02215">
    <property type="entry name" value="UbiJ"/>
    <property type="match status" value="1"/>
</dbReference>
<proteinExistence type="inferred from homology"/>
<comment type="function">
    <text evidence="1">Required for ubiquinone (coenzyme Q) biosynthesis. Binds hydrophobic ubiquinone biosynthetic intermediates via its SCP2 domain and is essential for the stability of the Ubi complex. May constitute a docking platform where Ubi enzymes assemble and access their SCP2-bound polyprenyl substrates.</text>
</comment>
<dbReference type="PANTHER" id="PTHR38693:SF1">
    <property type="entry name" value="UBIQUINONE BIOSYNTHESIS ACCESSORY FACTOR UBIJ"/>
    <property type="match status" value="1"/>
</dbReference>
<gene>
    <name evidence="1" type="primary">ubiJ</name>
    <name evidence="3" type="ORF">QWI16_01600</name>
</gene>
<evidence type="ECO:0000256" key="1">
    <source>
        <dbReference type="HAMAP-Rule" id="MF_02215"/>
    </source>
</evidence>
<dbReference type="PANTHER" id="PTHR38693">
    <property type="entry name" value="UBIQUINONE BIOSYNTHESIS PROTEIN UBIJ"/>
    <property type="match status" value="1"/>
</dbReference>
<evidence type="ECO:0000259" key="2">
    <source>
        <dbReference type="Pfam" id="PF02036"/>
    </source>
</evidence>
<evidence type="ECO:0000313" key="3">
    <source>
        <dbReference type="EMBL" id="MDO3380848.1"/>
    </source>
</evidence>
<protein>
    <recommendedName>
        <fullName evidence="1">Ubiquinone biosynthesis accessory factor UbiJ</fullName>
    </recommendedName>
</protein>
<dbReference type="RefSeq" id="WP_302710971.1">
    <property type="nucleotide sequence ID" value="NZ_JAULRT010000032.1"/>
</dbReference>
<dbReference type="Proteomes" id="UP001168380">
    <property type="component" value="Unassembled WGS sequence"/>
</dbReference>
<dbReference type="InterPro" id="IPR003033">
    <property type="entry name" value="SCP2_sterol-bd_dom"/>
</dbReference>
<accession>A0ABT8TCJ6</accession>
<name>A0ABT8TCJ6_9GAMM</name>
<organism evidence="3 4">
    <name type="scientific">Gilvimarinus algae</name>
    <dbReference type="NCBI Taxonomy" id="3058037"/>
    <lineage>
        <taxon>Bacteria</taxon>
        <taxon>Pseudomonadati</taxon>
        <taxon>Pseudomonadota</taxon>
        <taxon>Gammaproteobacteria</taxon>
        <taxon>Cellvibrionales</taxon>
        <taxon>Cellvibrionaceae</taxon>
        <taxon>Gilvimarinus</taxon>
    </lineage>
</organism>
<sequence>MLGATAIAGLASALETLINKALTYDPGSRALLQSLEGQVLAVHCTSPAITVYWLLGEPVRLQQYYEGTPTAALTGSARDLLKLAAAGDSHSLHSTGVTLEGRAALLGELRTLLKQLEIDWEMWLADTLGTLPAHVLARQWRAFGDWAQARGASASRLGEEYLSEESAAALGRREFEIFCEDISDTRLALDRLEARVASLATKHHG</sequence>
<comment type="caution">
    <text evidence="3">The sequence shown here is derived from an EMBL/GenBank/DDBJ whole genome shotgun (WGS) entry which is preliminary data.</text>
</comment>
<dbReference type="EMBL" id="JAULRT010000032">
    <property type="protein sequence ID" value="MDO3380848.1"/>
    <property type="molecule type" value="Genomic_DNA"/>
</dbReference>
<evidence type="ECO:0000313" key="4">
    <source>
        <dbReference type="Proteomes" id="UP001168380"/>
    </source>
</evidence>
<comment type="subcellular location">
    <subcellularLocation>
        <location evidence="1">Cytoplasm</location>
    </subcellularLocation>
</comment>